<evidence type="ECO:0000313" key="1">
    <source>
        <dbReference type="EMBL" id="CAB4178904.1"/>
    </source>
</evidence>
<dbReference type="EMBL" id="LR796978">
    <property type="protein sequence ID" value="CAB4178904.1"/>
    <property type="molecule type" value="Genomic_DNA"/>
</dbReference>
<gene>
    <name evidence="1" type="ORF">UFOVP1022_19</name>
    <name evidence="2" type="ORF">UFOVP1110_22</name>
    <name evidence="3" type="ORF">UFOVP1378_24</name>
    <name evidence="4" type="ORF">UFOVP1474_5</name>
    <name evidence="5" type="ORF">UFOVP1561_8</name>
</gene>
<dbReference type="EMBL" id="LR797318">
    <property type="protein sequence ID" value="CAB4202554.1"/>
    <property type="molecule type" value="Genomic_DNA"/>
</dbReference>
<reference evidence="4" key="1">
    <citation type="submission" date="2020-05" db="EMBL/GenBank/DDBJ databases">
        <authorList>
            <person name="Chiriac C."/>
            <person name="Salcher M."/>
            <person name="Ghai R."/>
            <person name="Kavagutti S V."/>
        </authorList>
    </citation>
    <scope>NUCLEOTIDE SEQUENCE</scope>
</reference>
<dbReference type="EMBL" id="LR797424">
    <property type="protein sequence ID" value="CAB4215248.1"/>
    <property type="molecule type" value="Genomic_DNA"/>
</dbReference>
<accession>A0A6J5SJZ5</accession>
<proteinExistence type="predicted"/>
<organism evidence="4">
    <name type="scientific">uncultured Caudovirales phage</name>
    <dbReference type="NCBI Taxonomy" id="2100421"/>
    <lineage>
        <taxon>Viruses</taxon>
        <taxon>Duplodnaviria</taxon>
        <taxon>Heunggongvirae</taxon>
        <taxon>Uroviricota</taxon>
        <taxon>Caudoviricetes</taxon>
        <taxon>Peduoviridae</taxon>
        <taxon>Maltschvirus</taxon>
        <taxon>Maltschvirus maltsch</taxon>
    </lineage>
</organism>
<evidence type="ECO:0000313" key="5">
    <source>
        <dbReference type="EMBL" id="CAB5229751.1"/>
    </source>
</evidence>
<protein>
    <submittedName>
        <fullName evidence="4">Uncharacterized protein</fullName>
    </submittedName>
</protein>
<dbReference type="EMBL" id="LR798406">
    <property type="protein sequence ID" value="CAB5229751.1"/>
    <property type="molecule type" value="Genomic_DNA"/>
</dbReference>
<name>A0A6J5SJZ5_9CAUD</name>
<sequence length="60" mass="6794">MKITEIYLQAERYNARIKATIPAWWVAVYDNGTEQSICPDYAARNAEEAKAVLIKHLVGV</sequence>
<evidence type="ECO:0000313" key="4">
    <source>
        <dbReference type="EMBL" id="CAB4215248.1"/>
    </source>
</evidence>
<dbReference type="EMBL" id="LR797052">
    <property type="protein sequence ID" value="CAB4183938.1"/>
    <property type="molecule type" value="Genomic_DNA"/>
</dbReference>
<evidence type="ECO:0000313" key="2">
    <source>
        <dbReference type="EMBL" id="CAB4183938.1"/>
    </source>
</evidence>
<evidence type="ECO:0000313" key="3">
    <source>
        <dbReference type="EMBL" id="CAB4202554.1"/>
    </source>
</evidence>